<dbReference type="OrthoDB" id="5476461at2"/>
<dbReference type="STRING" id="1260918.AWC06_07420"/>
<keyword evidence="1" id="KW-0547">Nucleotide-binding</keyword>
<dbReference type="Pfam" id="PF13191">
    <property type="entry name" value="AAA_16"/>
    <property type="match status" value="1"/>
</dbReference>
<proteinExistence type="predicted"/>
<keyword evidence="2" id="KW-0067">ATP-binding</keyword>
<sequence>MTATGLVCGSCGTELSPKSKFCNECGAPITQVRRSAEYKQVTVLFADVVHSMDIAASVGAERLREIMADLADRCAAVVRRYGGTVDKFTGDGIMAVFGAPTALEDHALRGCLAALGVQQEAKRLAVDVQGCDGVDLMLRVGLNSGQVIAGEIGSGSFGYTTIGEQVGMAQRMESVAPPGGVTLSESTARLVEKTAMLGDLEMAPIKGGHRPVPARQLLGIAGQRELAGSGQAALVGRDLELTTLAGLLDRAAAGHGAVVCVAGPAGIGKTRLVGEAVRFAIGRGVDVFFTFCESHTSDVPFHAVARLLREAAGITDLGDEAARRRVNDQLPDAGEEDVLLLYDLVGIRDPEVALPTIDPDARRRRLTALINSLAQARSEPAIYVIEDVHWIDEVSESMFSDFVSAIARTRSLVLITYRPEYEGALANVTGTQTISLTPLTEAETNQLLADLLGSDASVAAIKTTVAGRAAGNPFFIQEMVRELGERGVLEGDRGGYTSSADVAEVHVPATVQATIAARIDRLGGAAKRTLNAAAVIGSRFEADLLACVDEDVALAELVDAELLDQVTVSPRAEYAFDHPLIRAVAYESQLRSDRSLLHQRVATAIQQRDPSAVEENAALIATHLEAAGDLRAAWGWHMRAATWLTDRDVRAARASWLRAREVADRLPDDDPDRTSMRIGPRTLICGYAWRAGGGGFAEAGLNELRDLCGAAGDQMSLVMGMSGVLVSMTLNHELHQLRTLATEYVRMLESIGDPALIVGLLNTATHAKLEAGEITNTLPLIERVIELADGRITMGNFFFESPLAWTMTLRSLANCSLGRRGWRDDLTAGLAMAREVQRFTQIVVTTYGYVVPVMNGALIPDAAVIGHTADSLRTAERSGDDVSLAWARVAHGIMLVRVPGGDWASGMELLAKGRQQASRHADLLTVTMADIQTAECIANAGDLGAAIEIAEATVGHLLDSNEVFFRGPAWTVLVESLLRRGSKQDLQQAQAAIERLAACPSEPGFVLYELALLRLRALFARARDDDQAYGKFVKRYRDMARSLDFEGHMERAGAMS</sequence>
<evidence type="ECO:0000256" key="2">
    <source>
        <dbReference type="ARBA" id="ARBA00022840"/>
    </source>
</evidence>
<evidence type="ECO:0000313" key="5">
    <source>
        <dbReference type="Proteomes" id="UP000194000"/>
    </source>
</evidence>
<dbReference type="InterPro" id="IPR026870">
    <property type="entry name" value="Zinc_ribbon_dom"/>
</dbReference>
<accession>A0A1X1V4J0</accession>
<dbReference type="InterPro" id="IPR029787">
    <property type="entry name" value="Nucleotide_cyclase"/>
</dbReference>
<dbReference type="Gene3D" id="3.30.70.1230">
    <property type="entry name" value="Nucleotide cyclase"/>
    <property type="match status" value="1"/>
</dbReference>
<dbReference type="InterPro" id="IPR001054">
    <property type="entry name" value="A/G_cyclase"/>
</dbReference>
<dbReference type="EMBL" id="LQOW01000005">
    <property type="protein sequence ID" value="ORV63980.1"/>
    <property type="molecule type" value="Genomic_DNA"/>
</dbReference>
<reference evidence="4 5" key="1">
    <citation type="submission" date="2016-01" db="EMBL/GenBank/DDBJ databases">
        <title>The new phylogeny of the genus Mycobacterium.</title>
        <authorList>
            <person name="Tarcisio F."/>
            <person name="Conor M."/>
            <person name="Antonella G."/>
            <person name="Elisabetta G."/>
            <person name="Giulia F.S."/>
            <person name="Sara T."/>
            <person name="Anna F."/>
            <person name="Clotilde B."/>
            <person name="Roberto B."/>
            <person name="Veronica D.S."/>
            <person name="Fabio R."/>
            <person name="Monica P."/>
            <person name="Olivier J."/>
            <person name="Enrico T."/>
            <person name="Nicola S."/>
        </authorList>
    </citation>
    <scope>NUCLEOTIDE SEQUENCE [LARGE SCALE GENOMIC DNA]</scope>
    <source>
        <strain evidence="4 5">DSM 45731</strain>
    </source>
</reference>
<dbReference type="GO" id="GO:0005737">
    <property type="term" value="C:cytoplasm"/>
    <property type="evidence" value="ECO:0007669"/>
    <property type="project" value="TreeGrafter"/>
</dbReference>
<dbReference type="GO" id="GO:0004016">
    <property type="term" value="F:adenylate cyclase activity"/>
    <property type="evidence" value="ECO:0007669"/>
    <property type="project" value="UniProtKB-ARBA"/>
</dbReference>
<feature type="domain" description="Guanylate cyclase" evidence="3">
    <location>
        <begin position="42"/>
        <end position="173"/>
    </location>
</feature>
<dbReference type="Gene3D" id="3.40.50.300">
    <property type="entry name" value="P-loop containing nucleotide triphosphate hydrolases"/>
    <property type="match status" value="1"/>
</dbReference>
<dbReference type="Proteomes" id="UP000194000">
    <property type="component" value="Unassembled WGS sequence"/>
</dbReference>
<dbReference type="SUPFAM" id="SSF55073">
    <property type="entry name" value="Nucleotide cyclase"/>
    <property type="match status" value="1"/>
</dbReference>
<dbReference type="GO" id="GO:0009190">
    <property type="term" value="P:cyclic nucleotide biosynthetic process"/>
    <property type="evidence" value="ECO:0007669"/>
    <property type="project" value="InterPro"/>
</dbReference>
<dbReference type="InterPro" id="IPR027417">
    <property type="entry name" value="P-loop_NTPase"/>
</dbReference>
<dbReference type="Pfam" id="PF13240">
    <property type="entry name" value="Zn_Ribbon_1"/>
    <property type="match status" value="1"/>
</dbReference>
<dbReference type="PROSITE" id="PS50125">
    <property type="entry name" value="GUANYLATE_CYCLASE_2"/>
    <property type="match status" value="1"/>
</dbReference>
<evidence type="ECO:0000256" key="1">
    <source>
        <dbReference type="ARBA" id="ARBA00022741"/>
    </source>
</evidence>
<evidence type="ECO:0000259" key="3">
    <source>
        <dbReference type="PROSITE" id="PS50125"/>
    </source>
</evidence>
<organism evidence="4 5">
    <name type="scientific">Mycobacterium fragae</name>
    <dbReference type="NCBI Taxonomy" id="1260918"/>
    <lineage>
        <taxon>Bacteria</taxon>
        <taxon>Bacillati</taxon>
        <taxon>Actinomycetota</taxon>
        <taxon>Actinomycetes</taxon>
        <taxon>Mycobacteriales</taxon>
        <taxon>Mycobacteriaceae</taxon>
        <taxon>Mycobacterium</taxon>
    </lineage>
</organism>
<gene>
    <name evidence="4" type="ORF">AWC06_07420</name>
</gene>
<dbReference type="CDD" id="cd07302">
    <property type="entry name" value="CHD"/>
    <property type="match status" value="1"/>
</dbReference>
<protein>
    <submittedName>
        <fullName evidence="4">Cyclase</fullName>
    </submittedName>
</protein>
<evidence type="ECO:0000313" key="4">
    <source>
        <dbReference type="EMBL" id="ORV63980.1"/>
    </source>
</evidence>
<dbReference type="PANTHER" id="PTHR16305">
    <property type="entry name" value="TESTICULAR SOLUBLE ADENYLYL CYCLASE"/>
    <property type="match status" value="1"/>
</dbReference>
<dbReference type="GO" id="GO:0035556">
    <property type="term" value="P:intracellular signal transduction"/>
    <property type="evidence" value="ECO:0007669"/>
    <property type="project" value="InterPro"/>
</dbReference>
<dbReference type="Pfam" id="PF00211">
    <property type="entry name" value="Guanylate_cyc"/>
    <property type="match status" value="1"/>
</dbReference>
<dbReference type="PANTHER" id="PTHR16305:SF28">
    <property type="entry name" value="GUANYLATE CYCLASE DOMAIN-CONTAINING PROTEIN"/>
    <property type="match status" value="1"/>
</dbReference>
<keyword evidence="5" id="KW-1185">Reference proteome</keyword>
<dbReference type="SUPFAM" id="SSF52540">
    <property type="entry name" value="P-loop containing nucleoside triphosphate hydrolases"/>
    <property type="match status" value="1"/>
</dbReference>
<comment type="caution">
    <text evidence="4">The sequence shown here is derived from an EMBL/GenBank/DDBJ whole genome shotgun (WGS) entry which is preliminary data.</text>
</comment>
<dbReference type="AlphaFoldDB" id="A0A1X1V4J0"/>
<dbReference type="SMART" id="SM00044">
    <property type="entry name" value="CYCc"/>
    <property type="match status" value="1"/>
</dbReference>
<dbReference type="InterPro" id="IPR041664">
    <property type="entry name" value="AAA_16"/>
</dbReference>
<dbReference type="GO" id="GO:0005524">
    <property type="term" value="F:ATP binding"/>
    <property type="evidence" value="ECO:0007669"/>
    <property type="project" value="UniProtKB-KW"/>
</dbReference>
<name>A0A1X1V4J0_9MYCO</name>